<dbReference type="InterPro" id="IPR037185">
    <property type="entry name" value="EmrE-like"/>
</dbReference>
<comment type="caution">
    <text evidence="8">The sequence shown here is derived from an EMBL/GenBank/DDBJ whole genome shotgun (WGS) entry which is preliminary data.</text>
</comment>
<dbReference type="Pfam" id="PF00892">
    <property type="entry name" value="EamA"/>
    <property type="match status" value="2"/>
</dbReference>
<keyword evidence="4 6" id="KW-1133">Transmembrane helix</keyword>
<evidence type="ECO:0000256" key="5">
    <source>
        <dbReference type="ARBA" id="ARBA00023136"/>
    </source>
</evidence>
<gene>
    <name evidence="8" type="ORF">OKW52_10750</name>
</gene>
<feature type="transmembrane region" description="Helical" evidence="6">
    <location>
        <begin position="220"/>
        <end position="240"/>
    </location>
</feature>
<dbReference type="InterPro" id="IPR000620">
    <property type="entry name" value="EamA_dom"/>
</dbReference>
<feature type="transmembrane region" description="Helical" evidence="6">
    <location>
        <begin position="5"/>
        <end position="26"/>
    </location>
</feature>
<evidence type="ECO:0000256" key="6">
    <source>
        <dbReference type="SAM" id="Phobius"/>
    </source>
</evidence>
<dbReference type="SUPFAM" id="SSF103481">
    <property type="entry name" value="Multidrug resistance efflux transporter EmrE"/>
    <property type="match status" value="2"/>
</dbReference>
<dbReference type="EMBL" id="JAPDFL010000001">
    <property type="protein sequence ID" value="MCW1932720.1"/>
    <property type="molecule type" value="Genomic_DNA"/>
</dbReference>
<evidence type="ECO:0000256" key="1">
    <source>
        <dbReference type="ARBA" id="ARBA00004141"/>
    </source>
</evidence>
<evidence type="ECO:0000256" key="4">
    <source>
        <dbReference type="ARBA" id="ARBA00022989"/>
    </source>
</evidence>
<protein>
    <submittedName>
        <fullName evidence="8">DMT family transporter</fullName>
    </submittedName>
</protein>
<evidence type="ECO:0000259" key="7">
    <source>
        <dbReference type="Pfam" id="PF00892"/>
    </source>
</evidence>
<sequence>MRSTILIAVVSMLGCTMLVAGTSLIAKALGSGALGTVIHPLMVSQARFVFGFLAVAVVLSLRLASGRKAWVQSPQTPKPNWTRHALRTLLGWTGGGLMFAAAAQLPLADVNALSFTSPVATMLFAMLLLGERVGPWRWGAAVIAMLGALVLLRPGAGVIQPAALLAVGAAVAMGIEAIVIKRLATSEPPGRTMLINNAMGAVLSSVVALTVFVWPQGATVWAGLIGMGVVMVTAQILLLGANRLVDASFVAPFFYLTLVWAAVYDIVFFDVWPDAVSLTGASIVIAGGLVMTWREVLNARRAAVPASVTVQALR</sequence>
<comment type="similarity">
    <text evidence="2">Belongs to the drug/metabolite transporter (DMT) superfamily. 10 TMS drug/metabolite exporter (DME) (TC 2.A.7.3) family.</text>
</comment>
<accession>A0ABT3GYS6</accession>
<reference evidence="8 9" key="1">
    <citation type="submission" date="2022-10" db="EMBL/GenBank/DDBJ databases">
        <title>Pararhodobacter sp. nov., isolated from marine algae.</title>
        <authorList>
            <person name="Choi B.J."/>
            <person name="Kim J.M."/>
            <person name="Lee J.K."/>
            <person name="Choi D.G."/>
            <person name="Jeon C.O."/>
        </authorList>
    </citation>
    <scope>NUCLEOTIDE SEQUENCE [LARGE SCALE GENOMIC DNA]</scope>
    <source>
        <strain evidence="8 9">ZQ420</strain>
    </source>
</reference>
<comment type="subcellular location">
    <subcellularLocation>
        <location evidence="1">Membrane</location>
        <topology evidence="1">Multi-pass membrane protein</topology>
    </subcellularLocation>
</comment>
<feature type="transmembrane region" description="Helical" evidence="6">
    <location>
        <begin position="247"/>
        <end position="269"/>
    </location>
</feature>
<proteinExistence type="inferred from homology"/>
<feature type="transmembrane region" description="Helical" evidence="6">
    <location>
        <begin position="275"/>
        <end position="293"/>
    </location>
</feature>
<name>A0ABT3GYS6_9RHOB</name>
<dbReference type="PANTHER" id="PTHR22911:SF6">
    <property type="entry name" value="SOLUTE CARRIER FAMILY 35 MEMBER G1"/>
    <property type="match status" value="1"/>
</dbReference>
<feature type="transmembrane region" description="Helical" evidence="6">
    <location>
        <begin position="136"/>
        <end position="152"/>
    </location>
</feature>
<feature type="transmembrane region" description="Helical" evidence="6">
    <location>
        <begin position="192"/>
        <end position="214"/>
    </location>
</feature>
<dbReference type="RefSeq" id="WP_264505698.1">
    <property type="nucleotide sequence ID" value="NZ_JAPDFL010000001.1"/>
</dbReference>
<keyword evidence="3 6" id="KW-0812">Transmembrane</keyword>
<evidence type="ECO:0000256" key="3">
    <source>
        <dbReference type="ARBA" id="ARBA00022692"/>
    </source>
</evidence>
<feature type="transmembrane region" description="Helical" evidence="6">
    <location>
        <begin position="158"/>
        <end position="180"/>
    </location>
</feature>
<evidence type="ECO:0000313" key="8">
    <source>
        <dbReference type="EMBL" id="MCW1932720.1"/>
    </source>
</evidence>
<dbReference type="PANTHER" id="PTHR22911">
    <property type="entry name" value="ACYL-MALONYL CONDENSING ENZYME-RELATED"/>
    <property type="match status" value="1"/>
</dbReference>
<evidence type="ECO:0000313" key="9">
    <source>
        <dbReference type="Proteomes" id="UP001208938"/>
    </source>
</evidence>
<keyword evidence="5 6" id="KW-0472">Membrane</keyword>
<feature type="transmembrane region" description="Helical" evidence="6">
    <location>
        <begin position="85"/>
        <end position="105"/>
    </location>
</feature>
<evidence type="ECO:0000256" key="2">
    <source>
        <dbReference type="ARBA" id="ARBA00009853"/>
    </source>
</evidence>
<keyword evidence="9" id="KW-1185">Reference proteome</keyword>
<dbReference type="PROSITE" id="PS51257">
    <property type="entry name" value="PROKAR_LIPOPROTEIN"/>
    <property type="match status" value="1"/>
</dbReference>
<feature type="domain" description="EamA" evidence="7">
    <location>
        <begin position="162"/>
        <end position="292"/>
    </location>
</feature>
<dbReference type="Proteomes" id="UP001208938">
    <property type="component" value="Unassembled WGS sequence"/>
</dbReference>
<feature type="domain" description="EamA" evidence="7">
    <location>
        <begin position="9"/>
        <end position="152"/>
    </location>
</feature>
<feature type="transmembrane region" description="Helical" evidence="6">
    <location>
        <begin position="46"/>
        <end position="64"/>
    </location>
</feature>
<feature type="transmembrane region" description="Helical" evidence="6">
    <location>
        <begin position="111"/>
        <end position="129"/>
    </location>
</feature>
<organism evidence="8 9">
    <name type="scientific">Pararhodobacter zhoushanensis</name>
    <dbReference type="NCBI Taxonomy" id="2479545"/>
    <lineage>
        <taxon>Bacteria</taxon>
        <taxon>Pseudomonadati</taxon>
        <taxon>Pseudomonadota</taxon>
        <taxon>Alphaproteobacteria</taxon>
        <taxon>Rhodobacterales</taxon>
        <taxon>Paracoccaceae</taxon>
        <taxon>Pararhodobacter</taxon>
    </lineage>
</organism>